<dbReference type="InterPro" id="IPR009078">
    <property type="entry name" value="Ferritin-like_SF"/>
</dbReference>
<proteinExistence type="predicted"/>
<dbReference type="SMART" id="SM00746">
    <property type="entry name" value="TRASH"/>
    <property type="match status" value="1"/>
</dbReference>
<dbReference type="AlphaFoldDB" id="A0A5E4YD36"/>
<gene>
    <name evidence="2" type="ORF">PEP31012_04458</name>
</gene>
<reference evidence="2 3" key="1">
    <citation type="submission" date="2019-08" db="EMBL/GenBank/DDBJ databases">
        <authorList>
            <person name="Peeters C."/>
        </authorList>
    </citation>
    <scope>NUCLEOTIDE SEQUENCE [LARGE SCALE GENOMIC DNA]</scope>
    <source>
        <strain evidence="2 3">LMG 31012</strain>
    </source>
</reference>
<dbReference type="Gene3D" id="1.10.620.20">
    <property type="entry name" value="Ribonucleotide Reductase, subunit A"/>
    <property type="match status" value="1"/>
</dbReference>
<name>A0A5E4YD36_9BURK</name>
<keyword evidence="3" id="KW-1185">Reference proteome</keyword>
<dbReference type="EMBL" id="CABPSH010000018">
    <property type="protein sequence ID" value="VVE46357.1"/>
    <property type="molecule type" value="Genomic_DNA"/>
</dbReference>
<evidence type="ECO:0000259" key="1">
    <source>
        <dbReference type="SMART" id="SM00746"/>
    </source>
</evidence>
<dbReference type="InterPro" id="IPR011017">
    <property type="entry name" value="TRASH_dom"/>
</dbReference>
<dbReference type="Pfam" id="PF19335">
    <property type="entry name" value="HMBD"/>
    <property type="match status" value="1"/>
</dbReference>
<evidence type="ECO:0000313" key="2">
    <source>
        <dbReference type="EMBL" id="VVE46357.1"/>
    </source>
</evidence>
<dbReference type="RefSeq" id="WP_017234518.1">
    <property type="nucleotide sequence ID" value="NZ_CABPSH010000018.1"/>
</dbReference>
<dbReference type="InterPro" id="IPR045800">
    <property type="entry name" value="HMBD"/>
</dbReference>
<dbReference type="Pfam" id="PF04945">
    <property type="entry name" value="YHS"/>
    <property type="match status" value="1"/>
</dbReference>
<dbReference type="GO" id="GO:0046872">
    <property type="term" value="F:metal ion binding"/>
    <property type="evidence" value="ECO:0007669"/>
    <property type="project" value="InterPro"/>
</dbReference>
<dbReference type="Proteomes" id="UP000400981">
    <property type="component" value="Unassembled WGS sequence"/>
</dbReference>
<dbReference type="GO" id="GO:0016491">
    <property type="term" value="F:oxidoreductase activity"/>
    <property type="evidence" value="ECO:0007669"/>
    <property type="project" value="InterPro"/>
</dbReference>
<organism evidence="2 3">
    <name type="scientific">Pandoraea eparura</name>
    <dbReference type="NCBI Taxonomy" id="2508291"/>
    <lineage>
        <taxon>Bacteria</taxon>
        <taxon>Pseudomonadati</taxon>
        <taxon>Pseudomonadota</taxon>
        <taxon>Betaproteobacteria</taxon>
        <taxon>Burkholderiales</taxon>
        <taxon>Burkholderiaceae</taxon>
        <taxon>Pandoraea</taxon>
    </lineage>
</organism>
<dbReference type="InterPro" id="IPR012348">
    <property type="entry name" value="RNR-like"/>
</dbReference>
<evidence type="ECO:0000313" key="3">
    <source>
        <dbReference type="Proteomes" id="UP000400981"/>
    </source>
</evidence>
<accession>A0A5E4YD36</accession>
<dbReference type="InterPro" id="IPR007029">
    <property type="entry name" value="YHS_dom"/>
</dbReference>
<dbReference type="SUPFAM" id="SSF47240">
    <property type="entry name" value="Ferritin-like"/>
    <property type="match status" value="1"/>
</dbReference>
<sequence length="122" mass="13307">MARIDPVCGMTVEERTAAGHTSHRGVTYYFCSTSCQQRFEADPGKYAARAPVTSAGDIAKQPAEAYTCPMHPEVRQAEPEVCSTYGMALEPNEAIAVEESPELADMTRRFRVSAALVLCPYS</sequence>
<dbReference type="OrthoDB" id="9793685at2"/>
<feature type="domain" description="TRASH" evidence="1">
    <location>
        <begin position="5"/>
        <end position="43"/>
    </location>
</feature>
<protein>
    <submittedName>
        <fullName evidence="2">YHS domain-containing protein</fullName>
    </submittedName>
</protein>